<dbReference type="Pfam" id="PF00129">
    <property type="entry name" value="MHC_I"/>
    <property type="match status" value="1"/>
</dbReference>
<dbReference type="InterPro" id="IPR007110">
    <property type="entry name" value="Ig-like_dom"/>
</dbReference>
<keyword evidence="6" id="KW-1185">Reference proteome</keyword>
<evidence type="ECO:0000313" key="6">
    <source>
        <dbReference type="Proteomes" id="UP000290572"/>
    </source>
</evidence>
<dbReference type="Proteomes" id="UP000290572">
    <property type="component" value="Unassembled WGS sequence"/>
</dbReference>
<dbReference type="Gene3D" id="3.30.500.10">
    <property type="entry name" value="MHC class I-like antigen recognition-like"/>
    <property type="match status" value="1"/>
</dbReference>
<dbReference type="AlphaFoldDB" id="A0A498P1I6"/>
<dbReference type="SUPFAM" id="SSF53098">
    <property type="entry name" value="Ribonuclease H-like"/>
    <property type="match status" value="1"/>
</dbReference>
<sequence length="709" mass="79983">MGKKKDLSAAEKREIVECLGQGVHTFQETYGCEWDDQTGETNAFDQFGYDGEDFLSLNLKELRYVSPVMQGIITAHKWNNDRGQLENDKNYFSTVCIDWLKKYVQYGKSSLEKTVSPRVSLLQKSSSSPVACHATGFYPSGVTINWQKNGQDHGEDVNLGGIVPIGDGTFQVSLLQKSPSSPVTCHSTGFYPSGVTITWQKKMDKNMDVKIGELLPNEDGTFQKTSAITVTPDEWKNKFTCVVKHQGKTANEIRTNSAVILLMVIGVAGFKVYQKKKKLASDSSSVENTKGLERRCAIDSPVVVHSVDGEVLPRRITDNGLQWASGRLVELDAADEMIAVVEQFLQVQNIGHIQRSAVFQQRIQKDAHTYQSNFLRSGGVGRPRRDISVDQLNFLLSLNFTARQVGDILGVSYATVNNRLRQFLISLRGRYSRISDAELDERIKELVGVNYELGPEAVRAGLWRIVIHGGIDGFSRLVVFLQATNYNRSATVMDQFVNATVQYGVPSRVRCDNGGENNAICLFMEVFRGNGRGSAMRGRSTHNQRIERLWGDVWRGTVNIYHSLFTLLEQDGMIDHMNEKHMWALHYIYLPRLNRDLNIFVNQWNHHRLRTARYMSPYQIFVRGCLALQHRGLTGISGIFHDEPSQRVAAATPNPVPEVQWPEEVTVPDNQFTVTHEHQQQIQQLFDPLSGLGIDVLQELLSFLEVHYP</sequence>
<evidence type="ECO:0000256" key="3">
    <source>
        <dbReference type="RuleBase" id="RU004439"/>
    </source>
</evidence>
<protein>
    <submittedName>
        <fullName evidence="5">MHC class I alpha chain</fullName>
    </submittedName>
</protein>
<feature type="domain" description="Ig-like" evidence="4">
    <location>
        <begin position="117"/>
        <end position="198"/>
    </location>
</feature>
<dbReference type="PROSITE" id="PS00290">
    <property type="entry name" value="IG_MHC"/>
    <property type="match status" value="1"/>
</dbReference>
<dbReference type="Gene3D" id="2.60.40.10">
    <property type="entry name" value="Immunoglobulins"/>
    <property type="match status" value="2"/>
</dbReference>
<dbReference type="InterPro" id="IPR050208">
    <property type="entry name" value="MHC_class-I_related"/>
</dbReference>
<evidence type="ECO:0000256" key="1">
    <source>
        <dbReference type="ARBA" id="ARBA00023180"/>
    </source>
</evidence>
<evidence type="ECO:0000313" key="5">
    <source>
        <dbReference type="EMBL" id="RXN37766.1"/>
    </source>
</evidence>
<dbReference type="GO" id="GO:0003676">
    <property type="term" value="F:nucleic acid binding"/>
    <property type="evidence" value="ECO:0007669"/>
    <property type="project" value="InterPro"/>
</dbReference>
<dbReference type="Pfam" id="PF07654">
    <property type="entry name" value="C1-set"/>
    <property type="match status" value="2"/>
</dbReference>
<dbReference type="InterPro" id="IPR013783">
    <property type="entry name" value="Ig-like_fold"/>
</dbReference>
<dbReference type="SMART" id="SM00407">
    <property type="entry name" value="IGc1"/>
    <property type="match status" value="2"/>
</dbReference>
<dbReference type="Pfam" id="PF24764">
    <property type="entry name" value="rva_4"/>
    <property type="match status" value="1"/>
</dbReference>
<comment type="caution">
    <text evidence="5">The sequence shown here is derived from an EMBL/GenBank/DDBJ whole genome shotgun (WGS) entry which is preliminary data.</text>
</comment>
<dbReference type="InterPro" id="IPR003006">
    <property type="entry name" value="Ig/MHC_CS"/>
</dbReference>
<dbReference type="InterPro" id="IPR012337">
    <property type="entry name" value="RNaseH-like_sf"/>
</dbReference>
<dbReference type="InterPro" id="IPR036397">
    <property type="entry name" value="RNaseH_sf"/>
</dbReference>
<evidence type="ECO:0000256" key="2">
    <source>
        <dbReference type="ARBA" id="ARBA00023319"/>
    </source>
</evidence>
<proteinExistence type="inferred from homology"/>
<dbReference type="InterPro" id="IPR037055">
    <property type="entry name" value="MHC_I-like_Ag-recog_sf"/>
</dbReference>
<dbReference type="InterPro" id="IPR036179">
    <property type="entry name" value="Ig-like_dom_sf"/>
</dbReference>
<dbReference type="GO" id="GO:0005615">
    <property type="term" value="C:extracellular space"/>
    <property type="evidence" value="ECO:0007669"/>
    <property type="project" value="TreeGrafter"/>
</dbReference>
<evidence type="ECO:0000259" key="4">
    <source>
        <dbReference type="PROSITE" id="PS50835"/>
    </source>
</evidence>
<dbReference type="InterPro" id="IPR011162">
    <property type="entry name" value="MHC_I/II-like_Ag-recog"/>
</dbReference>
<dbReference type="GO" id="GO:0009897">
    <property type="term" value="C:external side of plasma membrane"/>
    <property type="evidence" value="ECO:0007669"/>
    <property type="project" value="TreeGrafter"/>
</dbReference>
<keyword evidence="2" id="KW-0393">Immunoglobulin domain</keyword>
<keyword evidence="1" id="KW-0325">Glycoprotein</keyword>
<name>A0A498P1I6_LABRO</name>
<dbReference type="SUPFAM" id="SSF48726">
    <property type="entry name" value="Immunoglobulin"/>
    <property type="match status" value="2"/>
</dbReference>
<comment type="similarity">
    <text evidence="3">Belongs to the MHC class I family.</text>
</comment>
<organism evidence="5 6">
    <name type="scientific">Labeo rohita</name>
    <name type="common">Indian major carp</name>
    <name type="synonym">Cyprinus rohita</name>
    <dbReference type="NCBI Taxonomy" id="84645"/>
    <lineage>
        <taxon>Eukaryota</taxon>
        <taxon>Metazoa</taxon>
        <taxon>Chordata</taxon>
        <taxon>Craniata</taxon>
        <taxon>Vertebrata</taxon>
        <taxon>Euteleostomi</taxon>
        <taxon>Actinopterygii</taxon>
        <taxon>Neopterygii</taxon>
        <taxon>Teleostei</taxon>
        <taxon>Ostariophysi</taxon>
        <taxon>Cypriniformes</taxon>
        <taxon>Cyprinidae</taxon>
        <taxon>Labeoninae</taxon>
        <taxon>Labeonini</taxon>
        <taxon>Labeo</taxon>
    </lineage>
</organism>
<dbReference type="InterPro" id="IPR011161">
    <property type="entry name" value="MHC_I-like_Ag-recog"/>
</dbReference>
<dbReference type="PRINTS" id="PR01638">
    <property type="entry name" value="MHCCLASSI"/>
</dbReference>
<accession>A0A498P1I6</accession>
<gene>
    <name evidence="5" type="ORF">ROHU_001743</name>
</gene>
<dbReference type="EMBL" id="QBIY01005451">
    <property type="protein sequence ID" value="RXN37766.1"/>
    <property type="molecule type" value="Genomic_DNA"/>
</dbReference>
<reference evidence="5 6" key="1">
    <citation type="submission" date="2018-03" db="EMBL/GenBank/DDBJ databases">
        <title>Draft genome sequence of Rohu Carp (Labeo rohita).</title>
        <authorList>
            <person name="Das P."/>
            <person name="Kushwaha B."/>
            <person name="Joshi C.G."/>
            <person name="Kumar D."/>
            <person name="Nagpure N.S."/>
            <person name="Sahoo L."/>
            <person name="Das S.P."/>
            <person name="Bit A."/>
            <person name="Patnaik S."/>
            <person name="Meher P.K."/>
            <person name="Jayasankar P."/>
            <person name="Koringa P.G."/>
            <person name="Patel N.V."/>
            <person name="Hinsu A.T."/>
            <person name="Kumar R."/>
            <person name="Pandey M."/>
            <person name="Agarwal S."/>
            <person name="Srivastava S."/>
            <person name="Singh M."/>
            <person name="Iquebal M.A."/>
            <person name="Jaiswal S."/>
            <person name="Angadi U.B."/>
            <person name="Kumar N."/>
            <person name="Raza M."/>
            <person name="Shah T.M."/>
            <person name="Rai A."/>
            <person name="Jena J.K."/>
        </authorList>
    </citation>
    <scope>NUCLEOTIDE SEQUENCE [LARGE SCALE GENOMIC DNA]</scope>
    <source>
        <strain evidence="5">DASCIFA01</strain>
        <tissue evidence="5">Testis</tissue>
    </source>
</reference>
<dbReference type="PANTHER" id="PTHR16675:SF237">
    <property type="entry name" value="MHC CLASS I ANTIGEN TRANSCRIPT VARIANT 1-RELATED"/>
    <property type="match status" value="1"/>
</dbReference>
<dbReference type="PANTHER" id="PTHR16675">
    <property type="entry name" value="MHC CLASS I-RELATED"/>
    <property type="match status" value="1"/>
</dbReference>
<dbReference type="InterPro" id="IPR058913">
    <property type="entry name" value="Integrase_dom_put"/>
</dbReference>
<dbReference type="SUPFAM" id="SSF54452">
    <property type="entry name" value="MHC antigen-recognition domain"/>
    <property type="match status" value="1"/>
</dbReference>
<dbReference type="PROSITE" id="PS50835">
    <property type="entry name" value="IG_LIKE"/>
    <property type="match status" value="1"/>
</dbReference>
<dbReference type="Gene3D" id="3.30.420.10">
    <property type="entry name" value="Ribonuclease H-like superfamily/Ribonuclease H"/>
    <property type="match status" value="1"/>
</dbReference>
<dbReference type="GO" id="GO:0006955">
    <property type="term" value="P:immune response"/>
    <property type="evidence" value="ECO:0007669"/>
    <property type="project" value="TreeGrafter"/>
</dbReference>
<dbReference type="InterPro" id="IPR001039">
    <property type="entry name" value="MHC_I_a_a1/a2"/>
</dbReference>
<dbReference type="InterPro" id="IPR003597">
    <property type="entry name" value="Ig_C1-set"/>
</dbReference>